<feature type="transmembrane region" description="Helical" evidence="6">
    <location>
        <begin position="282"/>
        <end position="305"/>
    </location>
</feature>
<dbReference type="GO" id="GO:0005886">
    <property type="term" value="C:plasma membrane"/>
    <property type="evidence" value="ECO:0007669"/>
    <property type="project" value="UniProtKB-SubCell"/>
</dbReference>
<gene>
    <name evidence="8" type="primary">ydfJ</name>
    <name evidence="8" type="ORF">Lmac_2413</name>
</gene>
<evidence type="ECO:0000256" key="5">
    <source>
        <dbReference type="ARBA" id="ARBA00023136"/>
    </source>
</evidence>
<reference evidence="8 9" key="1">
    <citation type="submission" date="2015-11" db="EMBL/GenBank/DDBJ databases">
        <title>Genomic analysis of 38 Legionella species identifies large and diverse effector repertoires.</title>
        <authorList>
            <person name="Burstein D."/>
            <person name="Amaro F."/>
            <person name="Zusman T."/>
            <person name="Lifshitz Z."/>
            <person name="Cohen O."/>
            <person name="Gilbert J.A."/>
            <person name="Pupko T."/>
            <person name="Shuman H.A."/>
            <person name="Segal G."/>
        </authorList>
    </citation>
    <scope>NUCLEOTIDE SEQUENCE [LARGE SCALE GENOMIC DNA]</scope>
    <source>
        <strain evidence="8 9">PX-1-G2-E2</strain>
    </source>
</reference>
<accession>A0A0W0VXP2</accession>
<evidence type="ECO:0000313" key="9">
    <source>
        <dbReference type="Proteomes" id="UP000054908"/>
    </source>
</evidence>
<feature type="transmembrane region" description="Helical" evidence="6">
    <location>
        <begin position="554"/>
        <end position="574"/>
    </location>
</feature>
<feature type="transmembrane region" description="Helical" evidence="6">
    <location>
        <begin position="178"/>
        <end position="197"/>
    </location>
</feature>
<feature type="transmembrane region" description="Helical" evidence="6">
    <location>
        <begin position="667"/>
        <end position="689"/>
    </location>
</feature>
<dbReference type="AlphaFoldDB" id="A0A0W0VXP2"/>
<feature type="transmembrane region" description="Helical" evidence="6">
    <location>
        <begin position="12"/>
        <end position="36"/>
    </location>
</feature>
<evidence type="ECO:0000259" key="7">
    <source>
        <dbReference type="Pfam" id="PF03176"/>
    </source>
</evidence>
<keyword evidence="2" id="KW-1003">Cell membrane</keyword>
<dbReference type="PATRIC" id="fig|466.6.peg.2566"/>
<evidence type="ECO:0000256" key="6">
    <source>
        <dbReference type="SAM" id="Phobius"/>
    </source>
</evidence>
<feature type="transmembrane region" description="Helical" evidence="6">
    <location>
        <begin position="581"/>
        <end position="602"/>
    </location>
</feature>
<proteinExistence type="predicted"/>
<keyword evidence="9" id="KW-1185">Reference proteome</keyword>
<dbReference type="Pfam" id="PF03176">
    <property type="entry name" value="MMPL"/>
    <property type="match status" value="2"/>
</dbReference>
<dbReference type="Gene3D" id="1.20.1640.10">
    <property type="entry name" value="Multidrug efflux transporter AcrB transmembrane domain"/>
    <property type="match status" value="2"/>
</dbReference>
<keyword evidence="5 6" id="KW-0472">Membrane</keyword>
<comment type="caution">
    <text evidence="8">The sequence shown here is derived from an EMBL/GenBank/DDBJ whole genome shotgun (WGS) entry which is preliminary data.</text>
</comment>
<dbReference type="EMBL" id="LNYL01000048">
    <property type="protein sequence ID" value="KTD24876.1"/>
    <property type="molecule type" value="Genomic_DNA"/>
</dbReference>
<organism evidence="8 9">
    <name type="scientific">Legionella maceachernii</name>
    <dbReference type="NCBI Taxonomy" id="466"/>
    <lineage>
        <taxon>Bacteria</taxon>
        <taxon>Pseudomonadati</taxon>
        <taxon>Pseudomonadota</taxon>
        <taxon>Gammaproteobacteria</taxon>
        <taxon>Legionellales</taxon>
        <taxon>Legionellaceae</taxon>
        <taxon>Legionella</taxon>
    </lineage>
</organism>
<dbReference type="RefSeq" id="WP_058453119.1">
    <property type="nucleotide sequence ID" value="NZ_CAAAIB010000014.1"/>
</dbReference>
<keyword evidence="4 6" id="KW-1133">Transmembrane helix</keyword>
<feature type="transmembrane region" description="Helical" evidence="6">
    <location>
        <begin position="204"/>
        <end position="224"/>
    </location>
</feature>
<feature type="transmembrane region" description="Helical" evidence="6">
    <location>
        <begin position="695"/>
        <end position="715"/>
    </location>
</feature>
<comment type="subcellular location">
    <subcellularLocation>
        <location evidence="1">Cell membrane</location>
        <topology evidence="1">Multi-pass membrane protein</topology>
    </subcellularLocation>
</comment>
<feature type="transmembrane region" description="Helical" evidence="6">
    <location>
        <begin position="367"/>
        <end position="385"/>
    </location>
</feature>
<keyword evidence="3 6" id="KW-0812">Transmembrane</keyword>
<dbReference type="STRING" id="466.Lmac_2413"/>
<evidence type="ECO:0000256" key="2">
    <source>
        <dbReference type="ARBA" id="ARBA00022475"/>
    </source>
</evidence>
<dbReference type="Proteomes" id="UP000054908">
    <property type="component" value="Unassembled WGS sequence"/>
</dbReference>
<evidence type="ECO:0000256" key="3">
    <source>
        <dbReference type="ARBA" id="ARBA00022692"/>
    </source>
</evidence>
<name>A0A0W0VXP2_9GAMM</name>
<dbReference type="OrthoDB" id="7051771at2"/>
<dbReference type="PANTHER" id="PTHR33406">
    <property type="entry name" value="MEMBRANE PROTEIN MJ1562-RELATED"/>
    <property type="match status" value="1"/>
</dbReference>
<feature type="transmembrane region" description="Helical" evidence="6">
    <location>
        <begin position="311"/>
        <end position="333"/>
    </location>
</feature>
<feature type="transmembrane region" description="Helical" evidence="6">
    <location>
        <begin position="622"/>
        <end position="646"/>
    </location>
</feature>
<sequence>MKKRLFYRLGKGIFQLRWSIVLIWGIVIIASIPVLITTTPPFKSTGFTDEDSTSAKAQQYINRQFKYDDANKILIMYHSSSLLANQSLFKKKIKQSLSGLKNLPFKHEIILPSDNKKQISKNKHSAYAVIIIKSPEVLGDKELLQIKSLVKKPSNMSIIFGGQALFINEINKQTQVDLYRADLIAAPVAIITLLFVFGSLTAALLPIILGGGCALVILTSLYLIGQSWTLSIYTLNIALLLGLCLSLDYALFIINRFREEFHNGRSPEEALAITEETAGKSVFYSGLAVLVSLSALFLFPINILFSMAVGGVIAVLVAVMNAIFVLPAVLGLIKHHIDFLTIHLTGKNKVNRAPFWRWLAEKIVKRPLVFFFPIILFLLMLGYPLTSAKFGVSDYRITPKSSASRQFFNSYESYFDIKELTPIILLVQSPHTYMLSKNNISKLYKLVTKVKDNPLVKSVIGIISSDSELSSKQYRTLYSTSNDLLPTRIQQLLSTTTKHSFTVLNVNSKYNSNTQQTTDLVKKLETMKSPSGLDVEVTGTPAINVDVLERIFKILPYAMVWIILFSYLILLLLLRSLFLPLKAILMNLLSLSACYGALVLVFQDGYLAHYLNFEPQGIVDVSLLVIIFCALFGFSMDYEVFLLSRIKESYLEYKDNKKSIIFGIEKSSRIITSAALIVIVICGSFLVAHVLMVKAFGLGIAVAIFVDAFLIRTLLVPSTMALLAKWNWYLPKWLDKILPEL</sequence>
<feature type="domain" description="Membrane transport protein MMPL" evidence="7">
    <location>
        <begin position="398"/>
        <end position="732"/>
    </location>
</feature>
<dbReference type="InterPro" id="IPR004869">
    <property type="entry name" value="MMPL_dom"/>
</dbReference>
<protein>
    <submittedName>
        <fullName evidence="8">Membrane protein YdfJ</fullName>
    </submittedName>
</protein>
<dbReference type="InterPro" id="IPR050545">
    <property type="entry name" value="Mycobact_MmpL"/>
</dbReference>
<evidence type="ECO:0000256" key="4">
    <source>
        <dbReference type="ARBA" id="ARBA00022989"/>
    </source>
</evidence>
<feature type="domain" description="Membrane transport protein MMPL" evidence="7">
    <location>
        <begin position="48"/>
        <end position="368"/>
    </location>
</feature>
<dbReference type="SUPFAM" id="SSF82866">
    <property type="entry name" value="Multidrug efflux transporter AcrB transmembrane domain"/>
    <property type="match status" value="2"/>
</dbReference>
<dbReference type="PANTHER" id="PTHR33406:SF13">
    <property type="entry name" value="MEMBRANE PROTEIN YDFJ"/>
    <property type="match status" value="1"/>
</dbReference>
<evidence type="ECO:0000313" key="8">
    <source>
        <dbReference type="EMBL" id="KTD24876.1"/>
    </source>
</evidence>
<feature type="transmembrane region" description="Helical" evidence="6">
    <location>
        <begin position="230"/>
        <end position="254"/>
    </location>
</feature>
<evidence type="ECO:0000256" key="1">
    <source>
        <dbReference type="ARBA" id="ARBA00004651"/>
    </source>
</evidence>